<evidence type="ECO:0000313" key="1">
    <source>
        <dbReference type="EMBL" id="RDY03143.1"/>
    </source>
</evidence>
<feature type="non-terminal residue" evidence="1">
    <location>
        <position position="140"/>
    </location>
</feature>
<reference evidence="1" key="1">
    <citation type="submission" date="2018-05" db="EMBL/GenBank/DDBJ databases">
        <title>Draft genome of Mucuna pruriens seed.</title>
        <authorList>
            <person name="Nnadi N.E."/>
            <person name="Vos R."/>
            <person name="Hasami M.H."/>
            <person name="Devisetty U.K."/>
            <person name="Aguiy J.C."/>
        </authorList>
    </citation>
    <scope>NUCLEOTIDE SEQUENCE [LARGE SCALE GENOMIC DNA]</scope>
    <source>
        <strain evidence="1">JCA_2017</strain>
    </source>
</reference>
<accession>A0A371HK15</accession>
<gene>
    <name evidence="1" type="ORF">CR513_13310</name>
</gene>
<organism evidence="1 2">
    <name type="scientific">Mucuna pruriens</name>
    <name type="common">Velvet bean</name>
    <name type="synonym">Dolichos pruriens</name>
    <dbReference type="NCBI Taxonomy" id="157652"/>
    <lineage>
        <taxon>Eukaryota</taxon>
        <taxon>Viridiplantae</taxon>
        <taxon>Streptophyta</taxon>
        <taxon>Embryophyta</taxon>
        <taxon>Tracheophyta</taxon>
        <taxon>Spermatophyta</taxon>
        <taxon>Magnoliopsida</taxon>
        <taxon>eudicotyledons</taxon>
        <taxon>Gunneridae</taxon>
        <taxon>Pentapetalae</taxon>
        <taxon>rosids</taxon>
        <taxon>fabids</taxon>
        <taxon>Fabales</taxon>
        <taxon>Fabaceae</taxon>
        <taxon>Papilionoideae</taxon>
        <taxon>50 kb inversion clade</taxon>
        <taxon>NPAAA clade</taxon>
        <taxon>indigoferoid/millettioid clade</taxon>
        <taxon>Phaseoleae</taxon>
        <taxon>Mucuna</taxon>
    </lineage>
</organism>
<protein>
    <submittedName>
        <fullName evidence="1">Uncharacterized protein</fullName>
    </submittedName>
</protein>
<proteinExistence type="predicted"/>
<dbReference type="Proteomes" id="UP000257109">
    <property type="component" value="Unassembled WGS sequence"/>
</dbReference>
<comment type="caution">
    <text evidence="1">The sequence shown here is derived from an EMBL/GenBank/DDBJ whole genome shotgun (WGS) entry which is preliminary data.</text>
</comment>
<feature type="non-terminal residue" evidence="1">
    <location>
        <position position="1"/>
    </location>
</feature>
<sequence>MEEEDEVPSILGQPFLATRRVIIVVEYGELPLRLGNEEVKFTVFNSHEISSPLVSCNCVQTLNISDGTTSSSYPNTKKSCLETLENPKPCKEPVKKWPEKKLLIYNSCFFSIPNELHSKWYGPYIVTKVLPYGVVEVTFG</sequence>
<name>A0A371HK15_MUCPR</name>
<evidence type="ECO:0000313" key="2">
    <source>
        <dbReference type="Proteomes" id="UP000257109"/>
    </source>
</evidence>
<dbReference type="EMBL" id="QJKJ01002373">
    <property type="protein sequence ID" value="RDY03143.1"/>
    <property type="molecule type" value="Genomic_DNA"/>
</dbReference>
<dbReference type="AlphaFoldDB" id="A0A371HK15"/>
<keyword evidence="2" id="KW-1185">Reference proteome</keyword>